<evidence type="ECO:0000256" key="1">
    <source>
        <dbReference type="SAM" id="Phobius"/>
    </source>
</evidence>
<dbReference type="RefSeq" id="WP_386432012.1">
    <property type="nucleotide sequence ID" value="NZ_JBHSBB010000014.1"/>
</dbReference>
<evidence type="ECO:0000313" key="3">
    <source>
        <dbReference type="Proteomes" id="UP001595765"/>
    </source>
</evidence>
<accession>A0ABV8HWJ3</accession>
<evidence type="ECO:0000313" key="2">
    <source>
        <dbReference type="EMBL" id="MFC4034231.1"/>
    </source>
</evidence>
<feature type="transmembrane region" description="Helical" evidence="1">
    <location>
        <begin position="20"/>
        <end position="42"/>
    </location>
</feature>
<gene>
    <name evidence="2" type="ORF">ACFO3J_22540</name>
</gene>
<sequence>MGRDLAGRPAASAYAPTRRAMRVLPMGVGLVLVGLGFGFLGLRLRRPGAR</sequence>
<keyword evidence="1" id="KW-0472">Membrane</keyword>
<proteinExistence type="predicted"/>
<keyword evidence="3" id="KW-1185">Reference proteome</keyword>
<dbReference type="Proteomes" id="UP001595765">
    <property type="component" value="Unassembled WGS sequence"/>
</dbReference>
<comment type="caution">
    <text evidence="2">The sequence shown here is derived from an EMBL/GenBank/DDBJ whole genome shotgun (WGS) entry which is preliminary data.</text>
</comment>
<name>A0ABV8HWJ3_9ACTN</name>
<keyword evidence="1" id="KW-0812">Transmembrane</keyword>
<keyword evidence="1" id="KW-1133">Transmembrane helix</keyword>
<dbReference type="EMBL" id="JBHSBB010000014">
    <property type="protein sequence ID" value="MFC4034231.1"/>
    <property type="molecule type" value="Genomic_DNA"/>
</dbReference>
<protein>
    <submittedName>
        <fullName evidence="2">Uncharacterized protein</fullName>
    </submittedName>
</protein>
<organism evidence="2 3">
    <name type="scientific">Streptomyces polygonati</name>
    <dbReference type="NCBI Taxonomy" id="1617087"/>
    <lineage>
        <taxon>Bacteria</taxon>
        <taxon>Bacillati</taxon>
        <taxon>Actinomycetota</taxon>
        <taxon>Actinomycetes</taxon>
        <taxon>Kitasatosporales</taxon>
        <taxon>Streptomycetaceae</taxon>
        <taxon>Streptomyces</taxon>
    </lineage>
</organism>
<reference evidence="3" key="1">
    <citation type="journal article" date="2019" name="Int. J. Syst. Evol. Microbiol.">
        <title>The Global Catalogue of Microorganisms (GCM) 10K type strain sequencing project: providing services to taxonomists for standard genome sequencing and annotation.</title>
        <authorList>
            <consortium name="The Broad Institute Genomics Platform"/>
            <consortium name="The Broad Institute Genome Sequencing Center for Infectious Disease"/>
            <person name="Wu L."/>
            <person name="Ma J."/>
        </authorList>
    </citation>
    <scope>NUCLEOTIDE SEQUENCE [LARGE SCALE GENOMIC DNA]</scope>
    <source>
        <strain evidence="3">CGMCC 4.7237</strain>
    </source>
</reference>